<keyword evidence="3" id="KW-1185">Reference proteome</keyword>
<dbReference type="Proteomes" id="UP000184076">
    <property type="component" value="Unassembled WGS sequence"/>
</dbReference>
<evidence type="ECO:0000256" key="1">
    <source>
        <dbReference type="ARBA" id="ARBA00006484"/>
    </source>
</evidence>
<dbReference type="OrthoDB" id="5354363at2"/>
<dbReference type="PANTHER" id="PTHR42879">
    <property type="entry name" value="3-OXOACYL-(ACYL-CARRIER-PROTEIN) REDUCTASE"/>
    <property type="match status" value="1"/>
</dbReference>
<dbReference type="EMBL" id="FQVB01000023">
    <property type="protein sequence ID" value="SHF65938.1"/>
    <property type="molecule type" value="Genomic_DNA"/>
</dbReference>
<dbReference type="InterPro" id="IPR002347">
    <property type="entry name" value="SDR_fam"/>
</dbReference>
<dbReference type="SUPFAM" id="SSF51735">
    <property type="entry name" value="NAD(P)-binding Rossmann-fold domains"/>
    <property type="match status" value="1"/>
</dbReference>
<dbReference type="RefSeq" id="WP_073039830.1">
    <property type="nucleotide sequence ID" value="NZ_FQVB01000023.1"/>
</dbReference>
<evidence type="ECO:0000313" key="2">
    <source>
        <dbReference type="EMBL" id="SHF65938.1"/>
    </source>
</evidence>
<dbReference type="STRING" id="1121391.SAMN02745206_02428"/>
<proteinExistence type="inferred from homology"/>
<dbReference type="PRINTS" id="PR00081">
    <property type="entry name" value="GDHRDH"/>
</dbReference>
<reference evidence="3" key="1">
    <citation type="submission" date="2016-11" db="EMBL/GenBank/DDBJ databases">
        <authorList>
            <person name="Varghese N."/>
            <person name="Submissions S."/>
        </authorList>
    </citation>
    <scope>NUCLEOTIDE SEQUENCE [LARGE SCALE GENOMIC DNA]</scope>
    <source>
        <strain evidence="3">DSM 9756</strain>
    </source>
</reference>
<dbReference type="PANTHER" id="PTHR42879:SF6">
    <property type="entry name" value="NADPH-DEPENDENT REDUCTASE BACG"/>
    <property type="match status" value="1"/>
</dbReference>
<dbReference type="AlphaFoldDB" id="A0A1M5DFY5"/>
<dbReference type="Pfam" id="PF13561">
    <property type="entry name" value="adh_short_C2"/>
    <property type="match status" value="1"/>
</dbReference>
<dbReference type="InterPro" id="IPR036291">
    <property type="entry name" value="NAD(P)-bd_dom_sf"/>
</dbReference>
<protein>
    <submittedName>
        <fullName evidence="2">3-oxoacyl-[acyl-carrier protein] reductase</fullName>
    </submittedName>
</protein>
<evidence type="ECO:0000313" key="3">
    <source>
        <dbReference type="Proteomes" id="UP000184076"/>
    </source>
</evidence>
<sequence>MDLGLKGKVAFVAGASQGLGKAVAMELCREGARVAICGLDDPELPKAVEEIRKATGAEVIGVPADVTDSDQAKGFVRKGLEHFGTVDILVNNAGGPPSRTFLEVDDDMWYFGIRLNLMSTILMTREAVPVMMEKKWGRIINMTSISVKQPIDGLILSNTVRSGVVGLAKTLSNELAPYNITVNNVCPGYTMTERVRSLAVATAEKEGTTPEQIIARWQSTIPMGRLGTPEEFAALVTFLASERAGYITGASIQIDGGWYKGVM</sequence>
<dbReference type="InterPro" id="IPR050259">
    <property type="entry name" value="SDR"/>
</dbReference>
<comment type="similarity">
    <text evidence="1">Belongs to the short-chain dehydrogenases/reductases (SDR) family.</text>
</comment>
<accession>A0A1M5DFY5</accession>
<dbReference type="Gene3D" id="3.40.50.720">
    <property type="entry name" value="NAD(P)-binding Rossmann-like Domain"/>
    <property type="match status" value="1"/>
</dbReference>
<dbReference type="CDD" id="cd05344">
    <property type="entry name" value="BKR_like_SDR_like"/>
    <property type="match status" value="1"/>
</dbReference>
<dbReference type="FunFam" id="3.40.50.720:FF:000084">
    <property type="entry name" value="Short-chain dehydrogenase reductase"/>
    <property type="match status" value="1"/>
</dbReference>
<organism evidence="2 3">
    <name type="scientific">Desulfacinum infernum DSM 9756</name>
    <dbReference type="NCBI Taxonomy" id="1121391"/>
    <lineage>
        <taxon>Bacteria</taxon>
        <taxon>Pseudomonadati</taxon>
        <taxon>Thermodesulfobacteriota</taxon>
        <taxon>Syntrophobacteria</taxon>
        <taxon>Syntrophobacterales</taxon>
        <taxon>Syntrophobacteraceae</taxon>
        <taxon>Desulfacinum</taxon>
    </lineage>
</organism>
<name>A0A1M5DFY5_9BACT</name>
<gene>
    <name evidence="2" type="ORF">SAMN02745206_02428</name>
</gene>
<dbReference type="PRINTS" id="PR00080">
    <property type="entry name" value="SDRFAMILY"/>
</dbReference>